<comment type="caution">
    <text evidence="2">The sequence shown here is derived from an EMBL/GenBank/DDBJ whole genome shotgun (WGS) entry which is preliminary data.</text>
</comment>
<keyword evidence="1" id="KW-0812">Transmembrane</keyword>
<dbReference type="EMBL" id="JAAIKR010000014">
    <property type="protein sequence ID" value="MBR9728937.1"/>
    <property type="molecule type" value="Genomic_DNA"/>
</dbReference>
<evidence type="ECO:0000313" key="3">
    <source>
        <dbReference type="Proteomes" id="UP000811844"/>
    </source>
</evidence>
<organism evidence="2 3">
    <name type="scientific">Shewanella intestini</name>
    <dbReference type="NCBI Taxonomy" id="2017544"/>
    <lineage>
        <taxon>Bacteria</taxon>
        <taxon>Pseudomonadati</taxon>
        <taxon>Pseudomonadota</taxon>
        <taxon>Gammaproteobacteria</taxon>
        <taxon>Alteromonadales</taxon>
        <taxon>Shewanellaceae</taxon>
        <taxon>Shewanella</taxon>
    </lineage>
</organism>
<gene>
    <name evidence="2" type="ORF">G3R48_13210</name>
</gene>
<accession>A0ABS5I4I2</accession>
<feature type="transmembrane region" description="Helical" evidence="1">
    <location>
        <begin position="87"/>
        <end position="115"/>
    </location>
</feature>
<feature type="transmembrane region" description="Helical" evidence="1">
    <location>
        <begin position="135"/>
        <end position="157"/>
    </location>
</feature>
<name>A0ABS5I4I2_9GAMM</name>
<evidence type="ECO:0000256" key="1">
    <source>
        <dbReference type="SAM" id="Phobius"/>
    </source>
</evidence>
<sequence>MNHVNVLTIALRVAALYLVVSVISNVPEEIVKAQALSQMMEQGTIWLSIVFPSVIKILVAILFWFFPNTLIRTTIPDAQKSEESPEYLKNLNIAIISAVGIYLIGFGLSDIVYYVSLNYEMNKLFEQPPRPEDLAGLYATVFQVTIGFLIVLGSSGISKMVRQVRS</sequence>
<evidence type="ECO:0000313" key="2">
    <source>
        <dbReference type="EMBL" id="MBR9728937.1"/>
    </source>
</evidence>
<keyword evidence="3" id="KW-1185">Reference proteome</keyword>
<keyword evidence="1" id="KW-0472">Membrane</keyword>
<reference evidence="2 3" key="1">
    <citation type="submission" date="2020-02" db="EMBL/GenBank/DDBJ databases">
        <title>Shewanella WXL01 sp. nov., a marine bacterium isolated from green algae in Luhuitou Fringing Reef (Northern South China Sea).</title>
        <authorList>
            <person name="Wang X."/>
        </authorList>
    </citation>
    <scope>NUCLEOTIDE SEQUENCE [LARGE SCALE GENOMIC DNA]</scope>
    <source>
        <strain evidence="2 3">MCCC 1A01895</strain>
    </source>
</reference>
<dbReference type="RefSeq" id="WP_153665326.1">
    <property type="nucleotide sequence ID" value="NZ_JAAIKR010000014.1"/>
</dbReference>
<proteinExistence type="predicted"/>
<feature type="transmembrane region" description="Helical" evidence="1">
    <location>
        <begin position="45"/>
        <end position="66"/>
    </location>
</feature>
<protein>
    <submittedName>
        <fullName evidence="2">Solute carrier organic anion transporter</fullName>
    </submittedName>
</protein>
<dbReference type="Proteomes" id="UP000811844">
    <property type="component" value="Unassembled WGS sequence"/>
</dbReference>
<keyword evidence="1" id="KW-1133">Transmembrane helix</keyword>